<keyword evidence="1" id="KW-0067">ATP-binding</keyword>
<reference evidence="3 4" key="1">
    <citation type="submission" date="2022-01" db="EMBL/GenBank/DDBJ databases">
        <title>Alkalihalobacillus sp. EGI L200015, a novel bacterium isolated from a salt lake sediment.</title>
        <authorList>
            <person name="Gao L."/>
            <person name="Fang B.-Z."/>
            <person name="Li W.-J."/>
        </authorList>
    </citation>
    <scope>NUCLEOTIDE SEQUENCE [LARGE SCALE GENOMIC DNA]</scope>
    <source>
        <strain evidence="3 4">KCTC 12718</strain>
    </source>
</reference>
<comment type="caution">
    <text evidence="3">The sequence shown here is derived from an EMBL/GenBank/DDBJ whole genome shotgun (WGS) entry which is preliminary data.</text>
</comment>
<name>A0ABS9GXQ1_9BACL</name>
<sequence>MISLFFHQEKGQWFHREKGKNLSWGAKLTSIPYDSEPNHQLTSIQLRVKNSKIGPVIGIMASSRDGLPIIGNIHTFKRLIRYVQQRGGLAYVFSYTRFQEANIEGYTLHPSSEQWIKFRAPLPDFVYNRIPYSEHEVSELYAKVIDSFNDHSIPYFNRSFLSKWRAYLLLNQCHVLQKFLPETKQLRTSKVLRSMLNDYRSVMVKPTHRSKGEGIFMLQRDLKGRLHSYSNQGEFIYSNINEVWHSLQFANDEYIVQPYINRKQYEGRPFDYRILVQKIAETWDVTGYGIRWAGSGKLTTHVPTGGSYLPAILAPLNKEKLNRLASYIGSILDASLGPIGEFSIDLGIDEQNHCWIFEVNSKPMIFDEEDIQKTWEIRWYEQILALTGFEESNIFPPSTTHTNL</sequence>
<keyword evidence="4" id="KW-1185">Reference proteome</keyword>
<dbReference type="Proteomes" id="UP001649381">
    <property type="component" value="Unassembled WGS sequence"/>
</dbReference>
<dbReference type="EMBL" id="JAKIJS010000001">
    <property type="protein sequence ID" value="MCF6136150.1"/>
    <property type="molecule type" value="Genomic_DNA"/>
</dbReference>
<dbReference type="InterPro" id="IPR011761">
    <property type="entry name" value="ATP-grasp"/>
</dbReference>
<dbReference type="Pfam" id="PF14398">
    <property type="entry name" value="ATPgrasp_YheCD"/>
    <property type="match status" value="1"/>
</dbReference>
<dbReference type="PROSITE" id="PS50975">
    <property type="entry name" value="ATP_GRASP"/>
    <property type="match status" value="1"/>
</dbReference>
<dbReference type="RefSeq" id="WP_236330363.1">
    <property type="nucleotide sequence ID" value="NZ_JAKIJS010000001.1"/>
</dbReference>
<protein>
    <submittedName>
        <fullName evidence="3">YheC/YheD family protein</fullName>
    </submittedName>
</protein>
<evidence type="ECO:0000313" key="4">
    <source>
        <dbReference type="Proteomes" id="UP001649381"/>
    </source>
</evidence>
<dbReference type="SUPFAM" id="SSF56059">
    <property type="entry name" value="Glutathione synthetase ATP-binding domain-like"/>
    <property type="match status" value="1"/>
</dbReference>
<evidence type="ECO:0000259" key="2">
    <source>
        <dbReference type="PROSITE" id="PS50975"/>
    </source>
</evidence>
<evidence type="ECO:0000256" key="1">
    <source>
        <dbReference type="PROSITE-ProRule" id="PRU00409"/>
    </source>
</evidence>
<dbReference type="InterPro" id="IPR026838">
    <property type="entry name" value="YheC/D"/>
</dbReference>
<evidence type="ECO:0000313" key="3">
    <source>
        <dbReference type="EMBL" id="MCF6136150.1"/>
    </source>
</evidence>
<keyword evidence="1" id="KW-0547">Nucleotide-binding</keyword>
<accession>A0ABS9GXQ1</accession>
<feature type="domain" description="ATP-grasp" evidence="2">
    <location>
        <begin position="173"/>
        <end position="388"/>
    </location>
</feature>
<gene>
    <name evidence="3" type="ORF">L2716_00320</name>
</gene>
<proteinExistence type="predicted"/>
<organism evidence="3 4">
    <name type="scientific">Pseudalkalibacillus berkeleyi</name>
    <dbReference type="NCBI Taxonomy" id="1069813"/>
    <lineage>
        <taxon>Bacteria</taxon>
        <taxon>Bacillati</taxon>
        <taxon>Bacillota</taxon>
        <taxon>Bacilli</taxon>
        <taxon>Bacillales</taxon>
        <taxon>Fictibacillaceae</taxon>
        <taxon>Pseudalkalibacillus</taxon>
    </lineage>
</organism>